<organism evidence="2 3">
    <name type="scientific">Microthyrium microscopicum</name>
    <dbReference type="NCBI Taxonomy" id="703497"/>
    <lineage>
        <taxon>Eukaryota</taxon>
        <taxon>Fungi</taxon>
        <taxon>Dikarya</taxon>
        <taxon>Ascomycota</taxon>
        <taxon>Pezizomycotina</taxon>
        <taxon>Dothideomycetes</taxon>
        <taxon>Dothideomycetes incertae sedis</taxon>
        <taxon>Microthyriales</taxon>
        <taxon>Microthyriaceae</taxon>
        <taxon>Microthyrium</taxon>
    </lineage>
</organism>
<dbReference type="PANTHER" id="PTHR33112:SF16">
    <property type="entry name" value="HETEROKARYON INCOMPATIBILITY DOMAIN-CONTAINING PROTEIN"/>
    <property type="match status" value="1"/>
</dbReference>
<reference evidence="2" key="1">
    <citation type="journal article" date="2020" name="Stud. Mycol.">
        <title>101 Dothideomycetes genomes: a test case for predicting lifestyles and emergence of pathogens.</title>
        <authorList>
            <person name="Haridas S."/>
            <person name="Albert R."/>
            <person name="Binder M."/>
            <person name="Bloem J."/>
            <person name="Labutti K."/>
            <person name="Salamov A."/>
            <person name="Andreopoulos B."/>
            <person name="Baker S."/>
            <person name="Barry K."/>
            <person name="Bills G."/>
            <person name="Bluhm B."/>
            <person name="Cannon C."/>
            <person name="Castanera R."/>
            <person name="Culley D."/>
            <person name="Daum C."/>
            <person name="Ezra D."/>
            <person name="Gonzalez J."/>
            <person name="Henrissat B."/>
            <person name="Kuo A."/>
            <person name="Liang C."/>
            <person name="Lipzen A."/>
            <person name="Lutzoni F."/>
            <person name="Magnuson J."/>
            <person name="Mondo S."/>
            <person name="Nolan M."/>
            <person name="Ohm R."/>
            <person name="Pangilinan J."/>
            <person name="Park H.-J."/>
            <person name="Ramirez L."/>
            <person name="Alfaro M."/>
            <person name="Sun H."/>
            <person name="Tritt A."/>
            <person name="Yoshinaga Y."/>
            <person name="Zwiers L.-H."/>
            <person name="Turgeon B."/>
            <person name="Goodwin S."/>
            <person name="Spatafora J."/>
            <person name="Crous P."/>
            <person name="Grigoriev I."/>
        </authorList>
    </citation>
    <scope>NUCLEOTIDE SEQUENCE</scope>
    <source>
        <strain evidence="2">CBS 115976</strain>
    </source>
</reference>
<evidence type="ECO:0000259" key="1">
    <source>
        <dbReference type="Pfam" id="PF06985"/>
    </source>
</evidence>
<feature type="domain" description="Heterokaryon incompatibility" evidence="1">
    <location>
        <begin position="83"/>
        <end position="236"/>
    </location>
</feature>
<evidence type="ECO:0000313" key="3">
    <source>
        <dbReference type="Proteomes" id="UP000799302"/>
    </source>
</evidence>
<dbReference type="AlphaFoldDB" id="A0A6A6U6A4"/>
<name>A0A6A6U6A4_9PEZI</name>
<dbReference type="OrthoDB" id="5125733at2759"/>
<proteinExistence type="predicted"/>
<dbReference type="Pfam" id="PF06985">
    <property type="entry name" value="HET"/>
    <property type="match status" value="1"/>
</dbReference>
<dbReference type="Proteomes" id="UP000799302">
    <property type="component" value="Unassembled WGS sequence"/>
</dbReference>
<dbReference type="InterPro" id="IPR010730">
    <property type="entry name" value="HET"/>
</dbReference>
<dbReference type="PANTHER" id="PTHR33112">
    <property type="entry name" value="DOMAIN PROTEIN, PUTATIVE-RELATED"/>
    <property type="match status" value="1"/>
</dbReference>
<gene>
    <name evidence="2" type="ORF">BT63DRAFT_375370</name>
</gene>
<protein>
    <submittedName>
        <fullName evidence="2">HET-domain-containing protein</fullName>
    </submittedName>
</protein>
<accession>A0A6A6U6A4</accession>
<keyword evidence="3" id="KW-1185">Reference proteome</keyword>
<sequence length="553" mass="63121">MLTSSGDLAAEYVRGRSVVRRKNLYTYERIRNWLEDCDSSHDCCERQAVGSNIRPTFLLDLSRTRNSRHLIKLHRVKDEDLKYAALSYCWGQEQPLACSTANIDVYLTQIEVVTLPKSIRDAIWVTRRLNLRFLWVDSLCVLQDDEYAKIHEIGRMEHIYSNAHVTISADCALNCMTGFLSVRRPFYKPISLPFRTPNNTVGNIKLISVEQPGRLPQDNESHEKQPIHSRAWTFQESFMSRRIVIYSEYKIFWVCARASSTDGGNQTYVNYSTPTSTGLNVQVFSRRTLLSPTYSDWCQVVEEFCRRKLTNPEDKLAALSSVAGYFANSLNDKYLAGLWESALPKQLYWHTTDEASTSPRRPPAWRSPSWSPMSVDSAISFAQDQSGHRKYAEEPDNIAFCTVLDSDVAPVHSDAPYGPVVSGSIELRCRALKMHTPEPIQGNGRAYGYVDDEHAQTKFVLKYDTFEYNELDSTATSTLHLRVNTSYGVLEPKADLWCLMLFTEVDDWNCENVFGLVLAKLPDDNYHRVGTFFGQPAAVELFHAQQYQDVTIV</sequence>
<dbReference type="EMBL" id="MU004237">
    <property type="protein sequence ID" value="KAF2667779.1"/>
    <property type="molecule type" value="Genomic_DNA"/>
</dbReference>
<evidence type="ECO:0000313" key="2">
    <source>
        <dbReference type="EMBL" id="KAF2667779.1"/>
    </source>
</evidence>